<dbReference type="InterPro" id="IPR003423">
    <property type="entry name" value="OMP_efflux"/>
</dbReference>
<evidence type="ECO:0000256" key="7">
    <source>
        <dbReference type="ARBA" id="ARBA00023237"/>
    </source>
</evidence>
<protein>
    <submittedName>
        <fullName evidence="9">Outer membrane protein TolC</fullName>
    </submittedName>
</protein>
<dbReference type="PANTHER" id="PTHR30026">
    <property type="entry name" value="OUTER MEMBRANE PROTEIN TOLC"/>
    <property type="match status" value="1"/>
</dbReference>
<sequence length="419" mass="46205">MKRSLSAALTGLLLLATSAAADPITLANCLKQAASRNPVLAVARHDEKITAESITVAGSSAYPRIDVQGGYTAQLDAQAVKIGPLTQETQQADYGFANLAIYQTLYDFGRTGDRRRQASLRRDAVAAGYQALEQDLFLQVVRAYYGILEQEKLLQTADDEIRQREDHLRVARILFEQGVVTRNDVLQAEVKLAASRQQRLAAGNALANGWLTLNYLTGQPAAFRGELSATPDATVPPENTADVSRRAELVAQQKQIAAGEAAVSDSRSSYYPEIFTRLSLDYLQNDKSREQAIMAATIGLKVNLFDGYATTAGYRRNVLQLSREKELLRNLEESIRLELATARNDREVAAERIEVARQAIIQSEENLRINKDRYQAQVGTATDVIDAQTLASQTRTDFHRAVFDHQVATARVLRALGQL</sequence>
<dbReference type="GO" id="GO:1990281">
    <property type="term" value="C:efflux pump complex"/>
    <property type="evidence" value="ECO:0007669"/>
    <property type="project" value="TreeGrafter"/>
</dbReference>
<keyword evidence="5" id="KW-0812">Transmembrane</keyword>
<proteinExistence type="inferred from homology"/>
<evidence type="ECO:0000313" key="9">
    <source>
        <dbReference type="EMBL" id="TWJ19808.1"/>
    </source>
</evidence>
<dbReference type="AlphaFoldDB" id="A0A562VPN0"/>
<dbReference type="Proteomes" id="UP000319449">
    <property type="component" value="Unassembled WGS sequence"/>
</dbReference>
<comment type="similarity">
    <text evidence="2">Belongs to the outer membrane factor (OMF) (TC 1.B.17) family.</text>
</comment>
<keyword evidence="7" id="KW-0998">Cell outer membrane</keyword>
<evidence type="ECO:0000313" key="10">
    <source>
        <dbReference type="Proteomes" id="UP000319449"/>
    </source>
</evidence>
<dbReference type="EMBL" id="VLLN01000006">
    <property type="protein sequence ID" value="TWJ19808.1"/>
    <property type="molecule type" value="Genomic_DNA"/>
</dbReference>
<dbReference type="RefSeq" id="WP_145019974.1">
    <property type="nucleotide sequence ID" value="NZ_VLLN01000006.1"/>
</dbReference>
<comment type="caution">
    <text evidence="9">The sequence shown here is derived from an EMBL/GenBank/DDBJ whole genome shotgun (WGS) entry which is preliminary data.</text>
</comment>
<keyword evidence="10" id="KW-1185">Reference proteome</keyword>
<gene>
    <name evidence="9" type="ORF">JN12_01293</name>
</gene>
<comment type="subcellular location">
    <subcellularLocation>
        <location evidence="1">Cell outer membrane</location>
    </subcellularLocation>
</comment>
<evidence type="ECO:0000256" key="3">
    <source>
        <dbReference type="ARBA" id="ARBA00022448"/>
    </source>
</evidence>
<accession>A0A562VPN0</accession>
<evidence type="ECO:0000256" key="1">
    <source>
        <dbReference type="ARBA" id="ARBA00004442"/>
    </source>
</evidence>
<keyword evidence="8" id="KW-0732">Signal</keyword>
<dbReference type="GO" id="GO:0015288">
    <property type="term" value="F:porin activity"/>
    <property type="evidence" value="ECO:0007669"/>
    <property type="project" value="TreeGrafter"/>
</dbReference>
<dbReference type="GO" id="GO:0009279">
    <property type="term" value="C:cell outer membrane"/>
    <property type="evidence" value="ECO:0007669"/>
    <property type="project" value="UniProtKB-SubCell"/>
</dbReference>
<name>A0A562VPN0_9BACT</name>
<dbReference type="InterPro" id="IPR051906">
    <property type="entry name" value="TolC-like"/>
</dbReference>
<evidence type="ECO:0000256" key="8">
    <source>
        <dbReference type="SAM" id="SignalP"/>
    </source>
</evidence>
<dbReference type="PANTHER" id="PTHR30026:SF21">
    <property type="entry name" value="SLR1270 PROTEIN"/>
    <property type="match status" value="1"/>
</dbReference>
<feature type="chain" id="PRO_5021954609" evidence="8">
    <location>
        <begin position="22"/>
        <end position="419"/>
    </location>
</feature>
<feature type="signal peptide" evidence="8">
    <location>
        <begin position="1"/>
        <end position="21"/>
    </location>
</feature>
<dbReference type="Gene3D" id="1.20.1600.10">
    <property type="entry name" value="Outer membrane efflux proteins (OEP)"/>
    <property type="match status" value="1"/>
</dbReference>
<dbReference type="OrthoDB" id="9814032at2"/>
<reference evidence="9 10" key="1">
    <citation type="submission" date="2019-07" db="EMBL/GenBank/DDBJ databases">
        <title>Genomic Encyclopedia of Archaeal and Bacterial Type Strains, Phase II (KMG-II): from individual species to whole genera.</title>
        <authorList>
            <person name="Goeker M."/>
        </authorList>
    </citation>
    <scope>NUCLEOTIDE SEQUENCE [LARGE SCALE GENOMIC DNA]</scope>
    <source>
        <strain evidence="9 10">ATCC BAA-1139</strain>
    </source>
</reference>
<dbReference type="GO" id="GO:0015562">
    <property type="term" value="F:efflux transmembrane transporter activity"/>
    <property type="evidence" value="ECO:0007669"/>
    <property type="project" value="InterPro"/>
</dbReference>
<dbReference type="SUPFAM" id="SSF56954">
    <property type="entry name" value="Outer membrane efflux proteins (OEP)"/>
    <property type="match status" value="1"/>
</dbReference>
<keyword evidence="6" id="KW-0472">Membrane</keyword>
<organism evidence="9 10">
    <name type="scientific">Geobacter argillaceus</name>
    <dbReference type="NCBI Taxonomy" id="345631"/>
    <lineage>
        <taxon>Bacteria</taxon>
        <taxon>Pseudomonadati</taxon>
        <taxon>Thermodesulfobacteriota</taxon>
        <taxon>Desulfuromonadia</taxon>
        <taxon>Geobacterales</taxon>
        <taxon>Geobacteraceae</taxon>
        <taxon>Geobacter</taxon>
    </lineage>
</organism>
<keyword evidence="4" id="KW-1134">Transmembrane beta strand</keyword>
<evidence type="ECO:0000256" key="4">
    <source>
        <dbReference type="ARBA" id="ARBA00022452"/>
    </source>
</evidence>
<dbReference type="Pfam" id="PF02321">
    <property type="entry name" value="OEP"/>
    <property type="match status" value="2"/>
</dbReference>
<evidence type="ECO:0000256" key="6">
    <source>
        <dbReference type="ARBA" id="ARBA00023136"/>
    </source>
</evidence>
<keyword evidence="3" id="KW-0813">Transport</keyword>
<evidence type="ECO:0000256" key="5">
    <source>
        <dbReference type="ARBA" id="ARBA00022692"/>
    </source>
</evidence>
<evidence type="ECO:0000256" key="2">
    <source>
        <dbReference type="ARBA" id="ARBA00007613"/>
    </source>
</evidence>